<protein>
    <submittedName>
        <fullName evidence="1">Uncharacterized protein</fullName>
    </submittedName>
</protein>
<name>A0A6S7JME5_PARCT</name>
<dbReference type="OrthoDB" id="5989756at2759"/>
<dbReference type="PANTHER" id="PTHR21301">
    <property type="entry name" value="REVERSE TRANSCRIPTASE"/>
    <property type="match status" value="1"/>
</dbReference>
<dbReference type="AlphaFoldDB" id="A0A6S7JME5"/>
<evidence type="ECO:0000313" key="2">
    <source>
        <dbReference type="Proteomes" id="UP001152795"/>
    </source>
</evidence>
<dbReference type="PANTHER" id="PTHR21301:SF10">
    <property type="entry name" value="REVERSE TRANSCRIPTASE DOMAIN-CONTAINING PROTEIN"/>
    <property type="match status" value="1"/>
</dbReference>
<organism evidence="1 2">
    <name type="scientific">Paramuricea clavata</name>
    <name type="common">Red gorgonian</name>
    <name type="synonym">Violescent sea-whip</name>
    <dbReference type="NCBI Taxonomy" id="317549"/>
    <lineage>
        <taxon>Eukaryota</taxon>
        <taxon>Metazoa</taxon>
        <taxon>Cnidaria</taxon>
        <taxon>Anthozoa</taxon>
        <taxon>Octocorallia</taxon>
        <taxon>Malacalcyonacea</taxon>
        <taxon>Plexauridae</taxon>
        <taxon>Paramuricea</taxon>
    </lineage>
</organism>
<dbReference type="Proteomes" id="UP001152795">
    <property type="component" value="Unassembled WGS sequence"/>
</dbReference>
<reference evidence="1" key="1">
    <citation type="submission" date="2020-04" db="EMBL/GenBank/DDBJ databases">
        <authorList>
            <person name="Alioto T."/>
            <person name="Alioto T."/>
            <person name="Gomez Garrido J."/>
        </authorList>
    </citation>
    <scope>NUCLEOTIDE SEQUENCE</scope>
    <source>
        <strain evidence="1">A484AB</strain>
    </source>
</reference>
<feature type="non-terminal residue" evidence="1">
    <location>
        <position position="1"/>
    </location>
</feature>
<accession>A0A6S7JME5</accession>
<evidence type="ECO:0000313" key="1">
    <source>
        <dbReference type="EMBL" id="CAB4033695.1"/>
    </source>
</evidence>
<dbReference type="EMBL" id="CACRXK020019472">
    <property type="protein sequence ID" value="CAB4033695.1"/>
    <property type="molecule type" value="Genomic_DNA"/>
</dbReference>
<keyword evidence="2" id="KW-1185">Reference proteome</keyword>
<gene>
    <name evidence="1" type="ORF">PACLA_8A024455</name>
</gene>
<comment type="caution">
    <text evidence="1">The sequence shown here is derived from an EMBL/GenBank/DDBJ whole genome shotgun (WGS) entry which is preliminary data.</text>
</comment>
<sequence length="408" mass="46749">MLNEQIEQMLDPSSLDTLKKAISDKCTFVKNYKQDKHDKKLGRSNDSKHEGIKKRWVINTSEQSLTQHEITLLRKGMNFALAPKNVPTKEIIDSVEQGIKHLPNDEKNEVRERVCAVVKHAKCPQNKNLSRLEEKALKSLRGNKDILITKADKGNAVVVMNRADYQNQVNEMLEDKNIYTHITDKRRNPTSKTELELQDRLLRLKDTGHLTENQYKSLRPSDSYPAAFYGLPKIHKIPLIEKVDHFTVDTNVKIPMRPINSCIGSPNYQVSKHLASVLKHLYEGDHAVRNSKDFVDFVMTQTVEPDEQIVSFDVTSLFTSIPVDLALKIVKEELENTEIWKEHTKLTIEQIYSLLAFVLKNSFFVFNGKHYHQISGCAMGSPNNNAGEFDVHGRPEKFDHLPPLSYPQ</sequence>
<proteinExistence type="predicted"/>